<dbReference type="InterPro" id="IPR017853">
    <property type="entry name" value="GH"/>
</dbReference>
<dbReference type="EMBL" id="CP001287">
    <property type="protein sequence ID" value="ACK65949.1"/>
    <property type="molecule type" value="Genomic_DNA"/>
</dbReference>
<keyword evidence="2" id="KW-1133">Transmembrane helix</keyword>
<evidence type="ECO:0000259" key="3">
    <source>
        <dbReference type="Pfam" id="PF02638"/>
    </source>
</evidence>
<reference evidence="5" key="1">
    <citation type="journal article" date="2011" name="MBio">
        <title>Novel metabolic attributes of the genus Cyanothece, comprising a group of unicellular nitrogen-fixing Cyanobacteria.</title>
        <authorList>
            <person name="Bandyopadhyay A."/>
            <person name="Elvitigala T."/>
            <person name="Welsh E."/>
            <person name="Stockel J."/>
            <person name="Liberton M."/>
            <person name="Min H."/>
            <person name="Sherman L.A."/>
            <person name="Pakrasi H.B."/>
        </authorList>
    </citation>
    <scope>NUCLEOTIDE SEQUENCE [LARGE SCALE GENOMIC DNA]</scope>
    <source>
        <strain evidence="5">PCC 8801</strain>
    </source>
</reference>
<dbReference type="SUPFAM" id="SSF51445">
    <property type="entry name" value="(Trans)glycosidases"/>
    <property type="match status" value="1"/>
</dbReference>
<accession>B7JXY5</accession>
<evidence type="ECO:0000256" key="1">
    <source>
        <dbReference type="ARBA" id="ARBA00022729"/>
    </source>
</evidence>
<dbReference type="Gene3D" id="3.20.20.80">
    <property type="entry name" value="Glycosidases"/>
    <property type="match status" value="1"/>
</dbReference>
<dbReference type="AlphaFoldDB" id="B7JXY5"/>
<dbReference type="PANTHER" id="PTHR43405:SF1">
    <property type="entry name" value="GLYCOSYL HYDROLASE DIGH"/>
    <property type="match status" value="1"/>
</dbReference>
<evidence type="ECO:0000313" key="5">
    <source>
        <dbReference type="Proteomes" id="UP000008204"/>
    </source>
</evidence>
<dbReference type="InterPro" id="IPR052177">
    <property type="entry name" value="Divisome_Glycosyl_Hydrolase"/>
</dbReference>
<dbReference type="OrthoDB" id="580981at2"/>
<dbReference type="eggNOG" id="COG1649">
    <property type="taxonomic scope" value="Bacteria"/>
</dbReference>
<dbReference type="Proteomes" id="UP000008204">
    <property type="component" value="Chromosome"/>
</dbReference>
<keyword evidence="2" id="KW-0472">Membrane</keyword>
<dbReference type="PANTHER" id="PTHR43405">
    <property type="entry name" value="GLYCOSYL HYDROLASE DIGH"/>
    <property type="match status" value="1"/>
</dbReference>
<evidence type="ECO:0000256" key="2">
    <source>
        <dbReference type="SAM" id="Phobius"/>
    </source>
</evidence>
<proteinExistence type="predicted"/>
<dbReference type="InterPro" id="IPR003790">
    <property type="entry name" value="GHL10"/>
</dbReference>
<dbReference type="STRING" id="41431.PCC8801_1911"/>
<organism evidence="4 5">
    <name type="scientific">Rippkaea orientalis (strain PCC 8801 / RF-1)</name>
    <name type="common">Cyanothece sp. (strain PCC 8801)</name>
    <dbReference type="NCBI Taxonomy" id="41431"/>
    <lineage>
        <taxon>Bacteria</taxon>
        <taxon>Bacillati</taxon>
        <taxon>Cyanobacteriota</taxon>
        <taxon>Cyanophyceae</taxon>
        <taxon>Oscillatoriophycideae</taxon>
        <taxon>Chroococcales</taxon>
        <taxon>Aphanothecaceae</taxon>
        <taxon>Rippkaea</taxon>
        <taxon>Rippkaea orientalis</taxon>
    </lineage>
</organism>
<dbReference type="KEGG" id="cyp:PCC8801_1911"/>
<dbReference type="HOGENOM" id="CLU_029517_1_1_3"/>
<keyword evidence="5" id="KW-1185">Reference proteome</keyword>
<dbReference type="RefSeq" id="WP_012595221.1">
    <property type="nucleotide sequence ID" value="NC_011726.1"/>
</dbReference>
<protein>
    <recommendedName>
        <fullName evidence="3">Glycosyl hydrolase-like 10 domain-containing protein</fullName>
    </recommendedName>
</protein>
<sequence length="427" mass="49500">MPKNLFDRKADQLVNFSRLWGRQTWLLFLVIFSLSVVLILATLQYPAQSRTPSEIRGVWLTNIDSEVLFSQNSLSDGIRTLKQLNFNTLYPTVWNWGHTLYPSPVAKKVIGTPLDPTEGLQGRDMLQEIIDQGHQANMAVIPWFEFGFMAPADSQLAIKYPQWLTERQNGDKIWLEGNVHKRVWLNPLKPEVQQFITSLVTEIVSNYSIDGIQFDDHFGIPFDFGYDDFTLQLYQQEHQGKLPPKPPQNVKTENNCSINSQEWKEWTQWRANKITGYMTELFKAIKTINPNVIVSVSPNPQPFSVNCYLADWQQWERRGLVEELVLQVYRNNLNSFKQELSRPEVQQAKKHIPFGVGIISGLKGRPVSMKQIKSQVETTRQQKFTGVSFFFYESLWNFGVESVKERQLAFKKLFPTLVDRPKIKNVI</sequence>
<keyword evidence="2" id="KW-0812">Transmembrane</keyword>
<dbReference type="Pfam" id="PF02638">
    <property type="entry name" value="GHL10"/>
    <property type="match status" value="1"/>
</dbReference>
<name>B7JXY5_RIPO1</name>
<evidence type="ECO:0000313" key="4">
    <source>
        <dbReference type="EMBL" id="ACK65949.1"/>
    </source>
</evidence>
<keyword evidence="1" id="KW-0732">Signal</keyword>
<feature type="domain" description="Glycosyl hydrolase-like 10" evidence="3">
    <location>
        <begin position="54"/>
        <end position="373"/>
    </location>
</feature>
<feature type="transmembrane region" description="Helical" evidence="2">
    <location>
        <begin position="25"/>
        <end position="45"/>
    </location>
</feature>
<gene>
    <name evidence="4" type="ordered locus">PCC8801_1911</name>
</gene>